<dbReference type="InterPro" id="IPR047650">
    <property type="entry name" value="Transpos_IS110"/>
</dbReference>
<comment type="caution">
    <text evidence="3">The sequence shown here is derived from an EMBL/GenBank/DDBJ whole genome shotgun (WGS) entry which is preliminary data.</text>
</comment>
<proteinExistence type="predicted"/>
<dbReference type="Pfam" id="PF01548">
    <property type="entry name" value="DEDD_Tnp_IS110"/>
    <property type="match status" value="1"/>
</dbReference>
<organism evidence="3 4">
    <name type="scientific">Flavihumibacter fluminis</name>
    <dbReference type="NCBI Taxonomy" id="2909236"/>
    <lineage>
        <taxon>Bacteria</taxon>
        <taxon>Pseudomonadati</taxon>
        <taxon>Bacteroidota</taxon>
        <taxon>Chitinophagia</taxon>
        <taxon>Chitinophagales</taxon>
        <taxon>Chitinophagaceae</taxon>
        <taxon>Flavihumibacter</taxon>
    </lineage>
</organism>
<feature type="domain" description="Transposase IS116/IS110/IS902 C-terminal" evidence="2">
    <location>
        <begin position="232"/>
        <end position="315"/>
    </location>
</feature>
<name>A0ABS9BQZ1_9BACT</name>
<dbReference type="NCBIfam" id="NF033542">
    <property type="entry name" value="transpos_IS110"/>
    <property type="match status" value="1"/>
</dbReference>
<evidence type="ECO:0000313" key="3">
    <source>
        <dbReference type="EMBL" id="MCF1717041.1"/>
    </source>
</evidence>
<reference evidence="3 4" key="1">
    <citation type="submission" date="2022-01" db="EMBL/GenBank/DDBJ databases">
        <title>Flavihumibacter sp. nov., isolated from sediment of a river.</title>
        <authorList>
            <person name="Liu H."/>
        </authorList>
    </citation>
    <scope>NUCLEOTIDE SEQUENCE [LARGE SCALE GENOMIC DNA]</scope>
    <source>
        <strain evidence="3 4">RY-1</strain>
    </source>
</reference>
<dbReference type="PANTHER" id="PTHR33055:SF15">
    <property type="entry name" value="TRANSPOSASE-RELATED"/>
    <property type="match status" value="1"/>
</dbReference>
<accession>A0ABS9BQZ1</accession>
<dbReference type="Proteomes" id="UP001200145">
    <property type="component" value="Unassembled WGS sequence"/>
</dbReference>
<dbReference type="RefSeq" id="WP_234868717.1">
    <property type="nucleotide sequence ID" value="NZ_JAKEVY010000009.1"/>
</dbReference>
<keyword evidence="4" id="KW-1185">Reference proteome</keyword>
<evidence type="ECO:0000313" key="4">
    <source>
        <dbReference type="Proteomes" id="UP001200145"/>
    </source>
</evidence>
<dbReference type="InterPro" id="IPR003346">
    <property type="entry name" value="Transposase_20"/>
</dbReference>
<evidence type="ECO:0000259" key="2">
    <source>
        <dbReference type="Pfam" id="PF02371"/>
    </source>
</evidence>
<dbReference type="Pfam" id="PF02371">
    <property type="entry name" value="Transposase_20"/>
    <property type="match status" value="1"/>
</dbReference>
<feature type="domain" description="Transposase IS110-like N-terminal" evidence="1">
    <location>
        <begin position="15"/>
        <end position="159"/>
    </location>
</feature>
<dbReference type="PANTHER" id="PTHR33055">
    <property type="entry name" value="TRANSPOSASE FOR INSERTION SEQUENCE ELEMENT IS1111A"/>
    <property type="match status" value="1"/>
</dbReference>
<evidence type="ECO:0000259" key="1">
    <source>
        <dbReference type="Pfam" id="PF01548"/>
    </source>
</evidence>
<protein>
    <submittedName>
        <fullName evidence="3">IS110 family transposase</fullName>
    </submittedName>
</protein>
<dbReference type="EMBL" id="JAKEVY010000009">
    <property type="protein sequence ID" value="MCF1717041.1"/>
    <property type="molecule type" value="Genomic_DNA"/>
</dbReference>
<dbReference type="InterPro" id="IPR002525">
    <property type="entry name" value="Transp_IS110-like_N"/>
</dbReference>
<gene>
    <name evidence="3" type="ORF">L0U88_20530</name>
</gene>
<sequence length="356" mass="41374">MTKITANFENQTIYVGLDVHKRSWNAGIFLGDMFVKNIHQQPSPEVLYHYLTKQFPGASYQCAYESGKFGYWIQRQLSELGITCLVVNPADIPSSHKDEVYKTDSRDSRGIGQALAKGQLRGIYIPPLHQEADRTLVRQRKKIWRDLVRCKNRVKGFLDYNGINLPEKFDNPNWSRNFITWLLSLAFPFESTSRTLLYQVREVELLRKELLAISNDIRKLMRSAQYKKLYYLLRSVTGIGPLTAASLLTEIGDMRRFPNFYHLNSFIGLMPMEHSSGEKQMRFNLTVRKHRQLRSDLIECAWAAKRNDPALALYYSEQISRGINGKKAIVKVARKLLSRIRYVWLTEQPYKTSIVK</sequence>